<reference evidence="4 5" key="1">
    <citation type="submission" date="2013-01" db="EMBL/GenBank/DDBJ databases">
        <title>The Genome Sequence of Clostridium clostridioforme 90A8.</title>
        <authorList>
            <consortium name="The Broad Institute Genome Sequencing Platform"/>
            <person name="Earl A."/>
            <person name="Ward D."/>
            <person name="Feldgarden M."/>
            <person name="Gevers D."/>
            <person name="Courvalin P."/>
            <person name="Lambert T."/>
            <person name="Walker B."/>
            <person name="Young S.K."/>
            <person name="Zeng Q."/>
            <person name="Gargeya S."/>
            <person name="Fitzgerald M."/>
            <person name="Haas B."/>
            <person name="Abouelleil A."/>
            <person name="Alvarado L."/>
            <person name="Arachchi H.M."/>
            <person name="Berlin A.M."/>
            <person name="Chapman S.B."/>
            <person name="Dewar J."/>
            <person name="Goldberg J."/>
            <person name="Griggs A."/>
            <person name="Gujja S."/>
            <person name="Hansen M."/>
            <person name="Howarth C."/>
            <person name="Imamovic A."/>
            <person name="Larimer J."/>
            <person name="McCowan C."/>
            <person name="Murphy C."/>
            <person name="Neiman D."/>
            <person name="Pearson M."/>
            <person name="Priest M."/>
            <person name="Roberts A."/>
            <person name="Saif S."/>
            <person name="Shea T."/>
            <person name="Sisk P."/>
            <person name="Sykes S."/>
            <person name="Wortman J."/>
            <person name="Nusbaum C."/>
            <person name="Birren B."/>
        </authorList>
    </citation>
    <scope>NUCLEOTIDE SEQUENCE [LARGE SCALE GENOMIC DNA]</scope>
    <source>
        <strain evidence="4 5">90A8</strain>
    </source>
</reference>
<dbReference type="Gene3D" id="3.50.90.10">
    <property type="entry name" value="YerB-like"/>
    <property type="match status" value="1"/>
</dbReference>
<gene>
    <name evidence="4" type="ORF">HMPREF1090_01713</name>
</gene>
<organism evidence="4 5">
    <name type="scientific">[Clostridium] clostridioforme 90A8</name>
    <dbReference type="NCBI Taxonomy" id="999408"/>
    <lineage>
        <taxon>Bacteria</taxon>
        <taxon>Bacillati</taxon>
        <taxon>Bacillota</taxon>
        <taxon>Clostridia</taxon>
        <taxon>Lachnospirales</taxon>
        <taxon>Lachnospiraceae</taxon>
        <taxon>Enterocloster</taxon>
    </lineage>
</organism>
<dbReference type="InterPro" id="IPR035328">
    <property type="entry name" value="DUF3048_C"/>
</dbReference>
<evidence type="ECO:0000313" key="5">
    <source>
        <dbReference type="Proteomes" id="UP000013085"/>
    </source>
</evidence>
<dbReference type="PROSITE" id="PS51257">
    <property type="entry name" value="PROKAR_LIPOPROTEIN"/>
    <property type="match status" value="1"/>
</dbReference>
<feature type="signal peptide" evidence="1">
    <location>
        <begin position="1"/>
        <end position="19"/>
    </location>
</feature>
<feature type="domain" description="DUF3048" evidence="2">
    <location>
        <begin position="86"/>
        <end position="227"/>
    </location>
</feature>
<dbReference type="HOGENOM" id="CLU_045984_2_0_9"/>
<dbReference type="InterPro" id="IPR023158">
    <property type="entry name" value="YerB-like_sf"/>
</dbReference>
<accession>A0A0E2HCJ4</accession>
<dbReference type="InterPro" id="IPR021416">
    <property type="entry name" value="DUF3048_N"/>
</dbReference>
<feature type="domain" description="DUF3048" evidence="3">
    <location>
        <begin position="269"/>
        <end position="370"/>
    </location>
</feature>
<dbReference type="Pfam" id="PF11258">
    <property type="entry name" value="DUF3048"/>
    <property type="match status" value="1"/>
</dbReference>
<dbReference type="SUPFAM" id="SSF159774">
    <property type="entry name" value="YerB-like"/>
    <property type="match status" value="1"/>
</dbReference>
<dbReference type="Proteomes" id="UP000013085">
    <property type="component" value="Unassembled WGS sequence"/>
</dbReference>
<name>A0A0E2HCJ4_9FIRM</name>
<proteinExistence type="predicted"/>
<evidence type="ECO:0000256" key="1">
    <source>
        <dbReference type="SAM" id="SignalP"/>
    </source>
</evidence>
<keyword evidence="1" id="KW-0732">Signal</keyword>
<evidence type="ECO:0000259" key="2">
    <source>
        <dbReference type="Pfam" id="PF11258"/>
    </source>
</evidence>
<dbReference type="EMBL" id="AGYR01000014">
    <property type="protein sequence ID" value="ENZ17413.1"/>
    <property type="molecule type" value="Genomic_DNA"/>
</dbReference>
<dbReference type="PATRIC" id="fig|999408.3.peg.1844"/>
<dbReference type="RefSeq" id="WP_002595519.1">
    <property type="nucleotide sequence ID" value="NZ_KB851018.1"/>
</dbReference>
<dbReference type="Pfam" id="PF17479">
    <property type="entry name" value="DUF3048_C"/>
    <property type="match status" value="1"/>
</dbReference>
<evidence type="ECO:0008006" key="6">
    <source>
        <dbReference type="Google" id="ProtNLM"/>
    </source>
</evidence>
<dbReference type="AlphaFoldDB" id="A0A0E2HCJ4"/>
<evidence type="ECO:0000259" key="3">
    <source>
        <dbReference type="Pfam" id="PF17479"/>
    </source>
</evidence>
<comment type="caution">
    <text evidence="4">The sequence shown here is derived from an EMBL/GenBank/DDBJ whole genome shotgun (WGS) entry which is preliminary data.</text>
</comment>
<protein>
    <recommendedName>
        <fullName evidence="6">Lipoprotein yerB</fullName>
    </recommendedName>
</protein>
<feature type="chain" id="PRO_5039727529" description="Lipoprotein yerB" evidence="1">
    <location>
        <begin position="20"/>
        <end position="390"/>
    </location>
</feature>
<evidence type="ECO:0000313" key="4">
    <source>
        <dbReference type="EMBL" id="ENZ17413.1"/>
    </source>
</evidence>
<sequence>MRIGFRWMAMGLMAGLTAAALLTGCAKEASVEATTVQEPPAASEAAEPDIIIWSDPETTGADTGNSQDYYLPEERTEENGMIRSYLTGQMVETAKGNRRPAAVMMSNDKEARPQYGINRAGVVYEAPVEGSMNRYMALIEDYDGLERIGSVRSCRTYYTYFAREFDAVYVHYGQSTFAKPYLKNVDNINGLDAVGDLAFYRVKDKKSPHNAYTSGGRITASIEKLGYTRSYAPSYKGHYLFARDGREASLTERPGVMDAGTVKTGYIMNQAYFVYDPSDGLYHRYQYGKIHQGDEGPIAVKNVIFQYCQTGRYATTDYLDINVHTTECGYFMTDGKAIPINWEKDGEFGPTRYYDTNHDEVVLNQGKTWVCIIPTRDFAKSEIIGNEDTQ</sequence>